<evidence type="ECO:0000313" key="5">
    <source>
        <dbReference type="Proteomes" id="UP000095706"/>
    </source>
</evidence>
<feature type="compositionally biased region" description="Basic and acidic residues" evidence="2">
    <location>
        <begin position="65"/>
        <end position="79"/>
    </location>
</feature>
<evidence type="ECO:0000313" key="4">
    <source>
        <dbReference type="EMBL" id="CUO81225.1"/>
    </source>
</evidence>
<accession>A0A174I813</accession>
<dbReference type="RefSeq" id="WP_055228465.1">
    <property type="nucleotide sequence ID" value="NZ_CYYV01000016.1"/>
</dbReference>
<feature type="coiled-coil region" evidence="1">
    <location>
        <begin position="253"/>
        <end position="280"/>
    </location>
</feature>
<keyword evidence="3" id="KW-1133">Transmembrane helix</keyword>
<feature type="region of interest" description="Disordered" evidence="2">
    <location>
        <begin position="46"/>
        <end position="139"/>
    </location>
</feature>
<protein>
    <submittedName>
        <fullName evidence="4">Uncharacterized protein conserved in bacteria</fullName>
    </submittedName>
</protein>
<gene>
    <name evidence="4" type="ORF">ERS852406_02902</name>
</gene>
<organism evidence="4 5">
    <name type="scientific">Fusicatenibacter saccharivorans</name>
    <dbReference type="NCBI Taxonomy" id="1150298"/>
    <lineage>
        <taxon>Bacteria</taxon>
        <taxon>Bacillati</taxon>
        <taxon>Bacillota</taxon>
        <taxon>Clostridia</taxon>
        <taxon>Lachnospirales</taxon>
        <taxon>Lachnospiraceae</taxon>
        <taxon>Fusicatenibacter</taxon>
    </lineage>
</organism>
<dbReference type="AlphaFoldDB" id="A0A174I813"/>
<feature type="transmembrane region" description="Helical" evidence="3">
    <location>
        <begin position="21"/>
        <end position="42"/>
    </location>
</feature>
<feature type="compositionally biased region" description="Low complexity" evidence="2">
    <location>
        <begin position="124"/>
        <end position="135"/>
    </location>
</feature>
<reference evidence="4 5" key="1">
    <citation type="submission" date="2015-09" db="EMBL/GenBank/DDBJ databases">
        <authorList>
            <consortium name="Pathogen Informatics"/>
        </authorList>
    </citation>
    <scope>NUCLEOTIDE SEQUENCE [LARGE SCALE GENOMIC DNA]</scope>
    <source>
        <strain evidence="4 5">2789STDY5608849</strain>
    </source>
</reference>
<proteinExistence type="predicted"/>
<keyword evidence="1" id="KW-0175">Coiled coil</keyword>
<dbReference type="Proteomes" id="UP000095706">
    <property type="component" value="Unassembled WGS sequence"/>
</dbReference>
<sequence>MAKPMTTKDKIREWISDNLRYMLLIGAILLIVAAVLLIVHLVSPKNDGKSSGGTVTSSSTGNNVPDKKTQVKADSKADSEDSTGISSDVSDSANDSSADASSTDTASAPDAEAEPTSEPEAADDTSNTENTDNTAVSFAADNVPEVSTVLEQYYTALGARDINGLFAVTDNLTAEEQAQIEAESDVESYGDVKAYTISGPSDGTYITFVSSRCKYLGINQTLPMLSEYYLYTKEDGSLKIMDDTDSDAAVTEAMKAALENEEVKNLIEQVQNDYQNALDADASLRAYVESIQ</sequence>
<evidence type="ECO:0000256" key="3">
    <source>
        <dbReference type="SAM" id="Phobius"/>
    </source>
</evidence>
<evidence type="ECO:0000256" key="1">
    <source>
        <dbReference type="SAM" id="Coils"/>
    </source>
</evidence>
<dbReference type="EMBL" id="CYYV01000016">
    <property type="protein sequence ID" value="CUO81225.1"/>
    <property type="molecule type" value="Genomic_DNA"/>
</dbReference>
<keyword evidence="3" id="KW-0472">Membrane</keyword>
<name>A0A174I813_9FIRM</name>
<feature type="compositionally biased region" description="Low complexity" evidence="2">
    <location>
        <begin position="52"/>
        <end position="64"/>
    </location>
</feature>
<evidence type="ECO:0000256" key="2">
    <source>
        <dbReference type="SAM" id="MobiDB-lite"/>
    </source>
</evidence>
<keyword evidence="3" id="KW-0812">Transmembrane</keyword>
<feature type="compositionally biased region" description="Acidic residues" evidence="2">
    <location>
        <begin position="111"/>
        <end position="123"/>
    </location>
</feature>
<feature type="compositionally biased region" description="Low complexity" evidence="2">
    <location>
        <begin position="86"/>
        <end position="110"/>
    </location>
</feature>